<feature type="domain" description="TraK C-terminal" evidence="3">
    <location>
        <begin position="134"/>
        <end position="238"/>
    </location>
</feature>
<reference evidence="4" key="1">
    <citation type="submission" date="2022-05" db="EMBL/GenBank/DDBJ databases">
        <authorList>
            <person name="Alioto T."/>
            <person name="Alioto T."/>
            <person name="Gomez Garrido J."/>
        </authorList>
    </citation>
    <scope>NUCLEOTIDE SEQUENCE</scope>
    <source>
        <strain evidence="4">0</strain>
        <plasmid evidence="4">P1</plasmid>
    </source>
</reference>
<dbReference type="Pfam" id="PF23536">
    <property type="entry name" value="TraK_C"/>
    <property type="match status" value="1"/>
</dbReference>
<dbReference type="AlphaFoldDB" id="A0A9P0YBU2"/>
<evidence type="ECO:0000313" key="5">
    <source>
        <dbReference type="Proteomes" id="UP000789617"/>
    </source>
</evidence>
<dbReference type="InterPro" id="IPR014126">
    <property type="entry name" value="TraK_Ftype"/>
</dbReference>
<proteinExistence type="predicted"/>
<evidence type="ECO:0008006" key="6">
    <source>
        <dbReference type="Google" id="ProtNLM"/>
    </source>
</evidence>
<feature type="domain" description="TraK N-terminal" evidence="2">
    <location>
        <begin position="34"/>
        <end position="125"/>
    </location>
</feature>
<protein>
    <recommendedName>
        <fullName evidence="6">Type-F conjugative transfer system secretin TraK</fullName>
    </recommendedName>
</protein>
<evidence type="ECO:0000259" key="2">
    <source>
        <dbReference type="Pfam" id="PF06586"/>
    </source>
</evidence>
<dbReference type="Pfam" id="PF06586">
    <property type="entry name" value="TraK_N"/>
    <property type="match status" value="1"/>
</dbReference>
<geneLocation type="plasmid" evidence="4 5">
    <name>P1</name>
</geneLocation>
<dbReference type="NCBIfam" id="TIGR02756">
    <property type="entry name" value="TraK_Ftype"/>
    <property type="match status" value="1"/>
</dbReference>
<dbReference type="RefSeq" id="WP_179153923.1">
    <property type="nucleotide sequence ID" value="NZ_JAAFAQ010000011.1"/>
</dbReference>
<dbReference type="EMBL" id="OW969750">
    <property type="protein sequence ID" value="CAH6253921.1"/>
    <property type="molecule type" value="Genomic_DNA"/>
</dbReference>
<evidence type="ECO:0000259" key="3">
    <source>
        <dbReference type="Pfam" id="PF23536"/>
    </source>
</evidence>
<feature type="signal peptide" evidence="1">
    <location>
        <begin position="1"/>
        <end position="22"/>
    </location>
</feature>
<sequence>MCLRYIKFGLFLAASGNFPVLASPVSQPPVDIPVGPDSQVRIAISDTDPNLFVVPGDRIIAVDSVQGMFVNANKAQGQANGGVILMTTQTRPFTFYLRTAGGLTVSVIGLPQKRQGRVLHFISDTPAQNASTRQWERSQPYLHLLTDIQKAVLKGTTPQGFLKAPVVALPRLQLTAGLKVEPVDMWSGGELRLYRLDVRNTDRHVVAFTETLFQAKGVRAVMIFPFKTRLMPDEEASVWMTASNENEDGKTHRGQY</sequence>
<keyword evidence="1" id="KW-0732">Signal</keyword>
<evidence type="ECO:0000313" key="4">
    <source>
        <dbReference type="EMBL" id="CAH6253921.1"/>
    </source>
</evidence>
<dbReference type="Proteomes" id="UP000789617">
    <property type="component" value="Plasmid P1"/>
</dbReference>
<dbReference type="InterPro" id="IPR010563">
    <property type="entry name" value="TraK_N"/>
</dbReference>
<gene>
    <name evidence="4" type="ORF">AN2335V1_4893</name>
</gene>
<evidence type="ECO:0000256" key="1">
    <source>
        <dbReference type="SAM" id="SignalP"/>
    </source>
</evidence>
<keyword evidence="4" id="KW-0614">Plasmid</keyword>
<dbReference type="InterPro" id="IPR055397">
    <property type="entry name" value="TraK_C"/>
</dbReference>
<accession>A0A9P0YBU2</accession>
<keyword evidence="5" id="KW-1185">Reference proteome</keyword>
<organism evidence="4 5">
    <name type="scientific">Klebsiella variicola</name>
    <dbReference type="NCBI Taxonomy" id="244366"/>
    <lineage>
        <taxon>Bacteria</taxon>
        <taxon>Pseudomonadati</taxon>
        <taxon>Pseudomonadota</taxon>
        <taxon>Gammaproteobacteria</taxon>
        <taxon>Enterobacterales</taxon>
        <taxon>Enterobacteriaceae</taxon>
        <taxon>Klebsiella/Raoultella group</taxon>
        <taxon>Klebsiella</taxon>
        <taxon>Klebsiella pneumoniae complex</taxon>
    </lineage>
</organism>
<name>A0A9P0YBU2_KLEVA</name>
<feature type="chain" id="PRO_5040299798" description="Type-F conjugative transfer system secretin TraK" evidence="1">
    <location>
        <begin position="23"/>
        <end position="256"/>
    </location>
</feature>